<keyword evidence="3" id="KW-1185">Reference proteome</keyword>
<dbReference type="EMBL" id="JBBNAF010000011">
    <property type="protein sequence ID" value="KAK9098375.1"/>
    <property type="molecule type" value="Genomic_DNA"/>
</dbReference>
<proteinExistence type="predicted"/>
<feature type="compositionally biased region" description="Basic and acidic residues" evidence="1">
    <location>
        <begin position="11"/>
        <end position="46"/>
    </location>
</feature>
<organism evidence="2 3">
    <name type="scientific">Stephania yunnanensis</name>
    <dbReference type="NCBI Taxonomy" id="152371"/>
    <lineage>
        <taxon>Eukaryota</taxon>
        <taxon>Viridiplantae</taxon>
        <taxon>Streptophyta</taxon>
        <taxon>Embryophyta</taxon>
        <taxon>Tracheophyta</taxon>
        <taxon>Spermatophyta</taxon>
        <taxon>Magnoliopsida</taxon>
        <taxon>Ranunculales</taxon>
        <taxon>Menispermaceae</taxon>
        <taxon>Menispermoideae</taxon>
        <taxon>Cissampelideae</taxon>
        <taxon>Stephania</taxon>
    </lineage>
</organism>
<dbReference type="Proteomes" id="UP001420932">
    <property type="component" value="Unassembled WGS sequence"/>
</dbReference>
<dbReference type="AlphaFoldDB" id="A0AAP0EU88"/>
<name>A0AAP0EU88_9MAGN</name>
<evidence type="ECO:0000313" key="2">
    <source>
        <dbReference type="EMBL" id="KAK9098375.1"/>
    </source>
</evidence>
<evidence type="ECO:0000256" key="1">
    <source>
        <dbReference type="SAM" id="MobiDB-lite"/>
    </source>
</evidence>
<evidence type="ECO:0000313" key="3">
    <source>
        <dbReference type="Proteomes" id="UP001420932"/>
    </source>
</evidence>
<protein>
    <submittedName>
        <fullName evidence="2">Uncharacterized protein</fullName>
    </submittedName>
</protein>
<feature type="region of interest" description="Disordered" evidence="1">
    <location>
        <begin position="1"/>
        <end position="46"/>
    </location>
</feature>
<comment type="caution">
    <text evidence="2">The sequence shown here is derived from an EMBL/GenBank/DDBJ whole genome shotgun (WGS) entry which is preliminary data.</text>
</comment>
<gene>
    <name evidence="2" type="ORF">Syun_025420</name>
</gene>
<accession>A0AAP0EU88</accession>
<sequence length="85" mass="9449">MEKIPNSVLAARRESKLTEEGRRSVQRTEKRMGTKRPGEVAGAEREEVGENLYKSALAAKRESEPAEEVVGAEALRGVQRRSVLK</sequence>
<reference evidence="2 3" key="1">
    <citation type="submission" date="2024-01" db="EMBL/GenBank/DDBJ databases">
        <title>Genome assemblies of Stephania.</title>
        <authorList>
            <person name="Yang L."/>
        </authorList>
    </citation>
    <scope>NUCLEOTIDE SEQUENCE [LARGE SCALE GENOMIC DNA]</scope>
    <source>
        <strain evidence="2">YNDBR</strain>
        <tissue evidence="2">Leaf</tissue>
    </source>
</reference>